<dbReference type="RefSeq" id="WP_114829993.1">
    <property type="nucleotide sequence ID" value="NZ_QQTO01000007.1"/>
</dbReference>
<dbReference type="AlphaFoldDB" id="A0A370L529"/>
<dbReference type="OrthoDB" id="8163099at2"/>
<accession>A0A370L529</accession>
<feature type="transmembrane region" description="Helical" evidence="1">
    <location>
        <begin position="47"/>
        <end position="67"/>
    </location>
</feature>
<comment type="caution">
    <text evidence="2">The sequence shown here is derived from an EMBL/GenBank/DDBJ whole genome shotgun (WGS) entry which is preliminary data.</text>
</comment>
<organism evidence="2 3">
    <name type="scientific">Bosea caraganae</name>
    <dbReference type="NCBI Taxonomy" id="2763117"/>
    <lineage>
        <taxon>Bacteria</taxon>
        <taxon>Pseudomonadati</taxon>
        <taxon>Pseudomonadota</taxon>
        <taxon>Alphaproteobacteria</taxon>
        <taxon>Hyphomicrobiales</taxon>
        <taxon>Boseaceae</taxon>
        <taxon>Bosea</taxon>
    </lineage>
</organism>
<keyword evidence="1" id="KW-1133">Transmembrane helix</keyword>
<keyword evidence="1" id="KW-0812">Transmembrane</keyword>
<dbReference type="Proteomes" id="UP000255207">
    <property type="component" value="Unassembled WGS sequence"/>
</dbReference>
<dbReference type="EMBL" id="QQTP01000007">
    <property type="protein sequence ID" value="RDJ24131.1"/>
    <property type="molecule type" value="Genomic_DNA"/>
</dbReference>
<name>A0A370L529_9HYPH</name>
<evidence type="ECO:0000256" key="1">
    <source>
        <dbReference type="SAM" id="Phobius"/>
    </source>
</evidence>
<keyword evidence="1" id="KW-0472">Membrane</keyword>
<gene>
    <name evidence="2" type="ORF">DWE98_14560</name>
</gene>
<feature type="transmembrane region" description="Helical" evidence="1">
    <location>
        <begin position="6"/>
        <end position="26"/>
    </location>
</feature>
<sequence>MVGALLGFVFGWIQYQMIVAVVVGGLRRTNRSKTPAEDSDYKRRIRILQAIMLVLLLFGLPVLGYWVGRTLFG</sequence>
<evidence type="ECO:0000313" key="2">
    <source>
        <dbReference type="EMBL" id="RDJ24131.1"/>
    </source>
</evidence>
<protein>
    <submittedName>
        <fullName evidence="2">Uncharacterized protein</fullName>
    </submittedName>
</protein>
<reference evidence="3" key="1">
    <citation type="submission" date="2018-07" db="EMBL/GenBank/DDBJ databases">
        <authorList>
            <person name="Safronova V.I."/>
            <person name="Chirak E.R."/>
            <person name="Sazanova A.L."/>
        </authorList>
    </citation>
    <scope>NUCLEOTIDE SEQUENCE [LARGE SCALE GENOMIC DNA]</scope>
    <source>
        <strain evidence="3">RCAM04685</strain>
    </source>
</reference>
<evidence type="ECO:0000313" key="3">
    <source>
        <dbReference type="Proteomes" id="UP000255207"/>
    </source>
</evidence>
<proteinExistence type="predicted"/>
<keyword evidence="3" id="KW-1185">Reference proteome</keyword>